<sequence length="82" mass="10033">MKNMVVYLKIIYFKKYLFVLEILHMLLNSIFIFQDEKIYAGLLSIRIILDNHDKITVLNKVSEEKFYNFIDYGRDYRFVKKD</sequence>
<keyword evidence="1" id="KW-0472">Membrane</keyword>
<dbReference type="Proteomes" id="UP000058925">
    <property type="component" value="Chromosome"/>
</dbReference>
<dbReference type="KEGG" id="taa:NMY3_02156"/>
<reference evidence="3" key="1">
    <citation type="submission" date="2015-10" db="EMBL/GenBank/DDBJ databases">
        <title>Niche specialization of a soil ammonia-oxidizing archaeon, Candidatus Nitrosocosmicus oleophilus.</title>
        <authorList>
            <person name="Jung M.-Y."/>
            <person name="Rhee S.-K."/>
        </authorList>
    </citation>
    <scope>NUCLEOTIDE SEQUENCE [LARGE SCALE GENOMIC DNA]</scope>
    <source>
        <strain evidence="3">MY3</strain>
    </source>
</reference>
<gene>
    <name evidence="2" type="ORF">NMY3_02156</name>
</gene>
<evidence type="ECO:0000313" key="3">
    <source>
        <dbReference type="Proteomes" id="UP000058925"/>
    </source>
</evidence>
<dbReference type="EMBL" id="CP012850">
    <property type="protein sequence ID" value="ALI36356.1"/>
    <property type="molecule type" value="Genomic_DNA"/>
</dbReference>
<evidence type="ECO:0000313" key="2">
    <source>
        <dbReference type="EMBL" id="ALI36356.1"/>
    </source>
</evidence>
<proteinExistence type="predicted"/>
<accession>A0A654M0Z1</accession>
<dbReference type="AlphaFoldDB" id="A0A654M0Z1"/>
<protein>
    <submittedName>
        <fullName evidence="2">Uncharacterized protein</fullName>
    </submittedName>
</protein>
<feature type="transmembrane region" description="Helical" evidence="1">
    <location>
        <begin position="12"/>
        <end position="33"/>
    </location>
</feature>
<keyword evidence="1" id="KW-1133">Transmembrane helix</keyword>
<organism evidence="2 3">
    <name type="scientific">Candidatus Nitrosocosmicus oleophilus</name>
    <dbReference type="NCBI Taxonomy" id="1353260"/>
    <lineage>
        <taxon>Archaea</taxon>
        <taxon>Nitrososphaerota</taxon>
        <taxon>Nitrososphaeria</taxon>
        <taxon>Nitrososphaerales</taxon>
        <taxon>Nitrososphaeraceae</taxon>
        <taxon>Candidatus Nitrosocosmicus</taxon>
    </lineage>
</organism>
<evidence type="ECO:0000256" key="1">
    <source>
        <dbReference type="SAM" id="Phobius"/>
    </source>
</evidence>
<keyword evidence="1" id="KW-0812">Transmembrane</keyword>
<name>A0A654M0Z1_9ARCH</name>
<keyword evidence="3" id="KW-1185">Reference proteome</keyword>